<dbReference type="Pfam" id="PF00291">
    <property type="entry name" value="PALP"/>
    <property type="match status" value="1"/>
</dbReference>
<organism evidence="4 5">
    <name type="scientific">Planctopirus ephydatiae</name>
    <dbReference type="NCBI Taxonomy" id="2528019"/>
    <lineage>
        <taxon>Bacteria</taxon>
        <taxon>Pseudomonadati</taxon>
        <taxon>Planctomycetota</taxon>
        <taxon>Planctomycetia</taxon>
        <taxon>Planctomycetales</taxon>
        <taxon>Planctomycetaceae</taxon>
        <taxon>Planctopirus</taxon>
    </lineage>
</organism>
<evidence type="ECO:0000256" key="1">
    <source>
        <dbReference type="ARBA" id="ARBA00001933"/>
    </source>
</evidence>
<dbReference type="RefSeq" id="WP_145302618.1">
    <property type="nucleotide sequence ID" value="NZ_CP036299.1"/>
</dbReference>
<dbReference type="InterPro" id="IPR050214">
    <property type="entry name" value="Cys_Synth/Cystath_Beta-Synth"/>
</dbReference>
<sequence>MLSPLNTPLVPISLDGGSPIYAKLEYLQPSGSTKDRLSFFILGKAIRNGTLKRGQSVIEASSGSTSISLAMVCAHLGLKFIAVMPEGVSQERIKSITAYGAQVVLTPASEGILGSLSMCRKLAVEHEGFLPRQFENLDNARAHQTQTAQEIAHELGTQCIDAFVSGVGTGGTLVGNYWGLRDFGCPVSAVLAKPVSRQLISDVECCSFSGKIPGVVDGLSTIYREAKIDHLIEIEVDDALAIDTTKKLMKKGFPVGPSSGLNFAAGEILREKHPHLKTIVTIFPDRMDRYFSTPLFAQ</sequence>
<dbReference type="KEGG" id="peh:Spb1_35000"/>
<dbReference type="OrthoDB" id="9815130at2"/>
<evidence type="ECO:0000313" key="5">
    <source>
        <dbReference type="Proteomes" id="UP000315349"/>
    </source>
</evidence>
<reference evidence="4 5" key="1">
    <citation type="submission" date="2019-02" db="EMBL/GenBank/DDBJ databases">
        <title>Deep-cultivation of Planctomycetes and their phenomic and genomic characterization uncovers novel biology.</title>
        <authorList>
            <person name="Wiegand S."/>
            <person name="Jogler M."/>
            <person name="Boedeker C."/>
            <person name="Pinto D."/>
            <person name="Vollmers J."/>
            <person name="Rivas-Marin E."/>
            <person name="Kohn T."/>
            <person name="Peeters S.H."/>
            <person name="Heuer A."/>
            <person name="Rast P."/>
            <person name="Oberbeckmann S."/>
            <person name="Bunk B."/>
            <person name="Jeske O."/>
            <person name="Meyerdierks A."/>
            <person name="Storesund J.E."/>
            <person name="Kallscheuer N."/>
            <person name="Luecker S."/>
            <person name="Lage O.M."/>
            <person name="Pohl T."/>
            <person name="Merkel B.J."/>
            <person name="Hornburger P."/>
            <person name="Mueller R.-W."/>
            <person name="Bruemmer F."/>
            <person name="Labrenz M."/>
            <person name="Spormann A.M."/>
            <person name="Op den Camp H."/>
            <person name="Overmann J."/>
            <person name="Amann R."/>
            <person name="Jetten M.S.M."/>
            <person name="Mascher T."/>
            <person name="Medema M.H."/>
            <person name="Devos D.P."/>
            <person name="Kaster A.-K."/>
            <person name="Ovreas L."/>
            <person name="Rohde M."/>
            <person name="Galperin M.Y."/>
            <person name="Jogler C."/>
        </authorList>
    </citation>
    <scope>NUCLEOTIDE SEQUENCE [LARGE SCALE GENOMIC DNA]</scope>
    <source>
        <strain evidence="4 5">Spb1</strain>
    </source>
</reference>
<evidence type="ECO:0000259" key="3">
    <source>
        <dbReference type="Pfam" id="PF00291"/>
    </source>
</evidence>
<dbReference type="Proteomes" id="UP000315349">
    <property type="component" value="Chromosome"/>
</dbReference>
<dbReference type="SUPFAM" id="SSF53686">
    <property type="entry name" value="Tryptophan synthase beta subunit-like PLP-dependent enzymes"/>
    <property type="match status" value="1"/>
</dbReference>
<dbReference type="Gene3D" id="3.40.50.1100">
    <property type="match status" value="2"/>
</dbReference>
<evidence type="ECO:0000256" key="2">
    <source>
        <dbReference type="ARBA" id="ARBA00022898"/>
    </source>
</evidence>
<dbReference type="EMBL" id="CP036299">
    <property type="protein sequence ID" value="QDV31555.1"/>
    <property type="molecule type" value="Genomic_DNA"/>
</dbReference>
<keyword evidence="5" id="KW-1185">Reference proteome</keyword>
<dbReference type="CDD" id="cd01561">
    <property type="entry name" value="CBS_like"/>
    <property type="match status" value="1"/>
</dbReference>
<name>A0A518GSJ7_9PLAN</name>
<protein>
    <submittedName>
        <fullName evidence="4">Cysteine synthase</fullName>
        <ecNumber evidence="4">2.5.1.47</ecNumber>
    </submittedName>
</protein>
<feature type="domain" description="Tryptophan synthase beta chain-like PALP" evidence="3">
    <location>
        <begin position="6"/>
        <end position="285"/>
    </location>
</feature>
<accession>A0A518GSJ7</accession>
<dbReference type="GO" id="GO:0004124">
    <property type="term" value="F:cysteine synthase activity"/>
    <property type="evidence" value="ECO:0007669"/>
    <property type="project" value="UniProtKB-EC"/>
</dbReference>
<comment type="cofactor">
    <cofactor evidence="1">
        <name>pyridoxal 5'-phosphate</name>
        <dbReference type="ChEBI" id="CHEBI:597326"/>
    </cofactor>
</comment>
<dbReference type="EC" id="2.5.1.47" evidence="4"/>
<dbReference type="AlphaFoldDB" id="A0A518GSJ7"/>
<dbReference type="InterPro" id="IPR001926">
    <property type="entry name" value="TrpB-like_PALP"/>
</dbReference>
<proteinExistence type="predicted"/>
<dbReference type="InterPro" id="IPR036052">
    <property type="entry name" value="TrpB-like_PALP_sf"/>
</dbReference>
<dbReference type="PANTHER" id="PTHR10314">
    <property type="entry name" value="CYSTATHIONINE BETA-SYNTHASE"/>
    <property type="match status" value="1"/>
</dbReference>
<evidence type="ECO:0000313" key="4">
    <source>
        <dbReference type="EMBL" id="QDV31555.1"/>
    </source>
</evidence>
<keyword evidence="2" id="KW-0663">Pyridoxal phosphate</keyword>
<keyword evidence="4" id="KW-0808">Transferase</keyword>
<gene>
    <name evidence="4" type="primary">cysK_1</name>
    <name evidence="4" type="ORF">Spb1_35000</name>
</gene>